<feature type="domain" description="Rhodopsin" evidence="7">
    <location>
        <begin position="37"/>
        <end position="280"/>
    </location>
</feature>
<proteinExistence type="inferred from homology"/>
<evidence type="ECO:0000256" key="6">
    <source>
        <dbReference type="SAM" id="Phobius"/>
    </source>
</evidence>
<gene>
    <name evidence="8" type="ORF">JMJ35_010350</name>
</gene>
<keyword evidence="4 6" id="KW-0472">Membrane</keyword>
<comment type="subcellular location">
    <subcellularLocation>
        <location evidence="1">Membrane</location>
        <topology evidence="1">Multi-pass membrane protein</topology>
    </subcellularLocation>
</comment>
<dbReference type="Proteomes" id="UP001166286">
    <property type="component" value="Unassembled WGS sequence"/>
</dbReference>
<evidence type="ECO:0000256" key="4">
    <source>
        <dbReference type="ARBA" id="ARBA00023136"/>
    </source>
</evidence>
<feature type="transmembrane region" description="Helical" evidence="6">
    <location>
        <begin position="212"/>
        <end position="235"/>
    </location>
</feature>
<evidence type="ECO:0000256" key="5">
    <source>
        <dbReference type="ARBA" id="ARBA00038359"/>
    </source>
</evidence>
<dbReference type="PANTHER" id="PTHR33048">
    <property type="entry name" value="PTH11-LIKE INTEGRAL MEMBRANE PROTEIN (AFU_ORTHOLOGUE AFUA_5G11245)"/>
    <property type="match status" value="1"/>
</dbReference>
<evidence type="ECO:0000256" key="1">
    <source>
        <dbReference type="ARBA" id="ARBA00004141"/>
    </source>
</evidence>
<name>A0AA39UXG9_9LECA</name>
<keyword evidence="3 6" id="KW-1133">Transmembrane helix</keyword>
<feature type="transmembrane region" description="Helical" evidence="6">
    <location>
        <begin position="104"/>
        <end position="127"/>
    </location>
</feature>
<accession>A0AA39UXG9</accession>
<dbReference type="InterPro" id="IPR049326">
    <property type="entry name" value="Rhodopsin_dom_fungi"/>
</dbReference>
<protein>
    <recommendedName>
        <fullName evidence="7">Rhodopsin domain-containing protein</fullName>
    </recommendedName>
</protein>
<feature type="transmembrane region" description="Helical" evidence="6">
    <location>
        <begin position="139"/>
        <end position="164"/>
    </location>
</feature>
<reference evidence="8" key="1">
    <citation type="submission" date="2023-03" db="EMBL/GenBank/DDBJ databases">
        <title>Complete genome of Cladonia borealis.</title>
        <authorList>
            <person name="Park H."/>
        </authorList>
    </citation>
    <scope>NUCLEOTIDE SEQUENCE</scope>
    <source>
        <strain evidence="8">ANT050790</strain>
    </source>
</reference>
<dbReference type="PANTHER" id="PTHR33048:SF157">
    <property type="entry name" value="INTEGRAL MEMBRANE PROTEIN"/>
    <property type="match status" value="1"/>
</dbReference>
<comment type="caution">
    <text evidence="8">The sequence shown here is derived from an EMBL/GenBank/DDBJ whole genome shotgun (WGS) entry which is preliminary data.</text>
</comment>
<organism evidence="8 9">
    <name type="scientific">Cladonia borealis</name>
    <dbReference type="NCBI Taxonomy" id="184061"/>
    <lineage>
        <taxon>Eukaryota</taxon>
        <taxon>Fungi</taxon>
        <taxon>Dikarya</taxon>
        <taxon>Ascomycota</taxon>
        <taxon>Pezizomycotina</taxon>
        <taxon>Lecanoromycetes</taxon>
        <taxon>OSLEUM clade</taxon>
        <taxon>Lecanoromycetidae</taxon>
        <taxon>Lecanorales</taxon>
        <taxon>Lecanorineae</taxon>
        <taxon>Cladoniaceae</taxon>
        <taxon>Cladonia</taxon>
    </lineage>
</organism>
<dbReference type="GO" id="GO:0016020">
    <property type="term" value="C:membrane"/>
    <property type="evidence" value="ECO:0007669"/>
    <property type="project" value="UniProtKB-SubCell"/>
</dbReference>
<dbReference type="InterPro" id="IPR052337">
    <property type="entry name" value="SAT4-like"/>
</dbReference>
<keyword evidence="2 6" id="KW-0812">Transmembrane</keyword>
<evidence type="ECO:0000313" key="8">
    <source>
        <dbReference type="EMBL" id="KAK0507312.1"/>
    </source>
</evidence>
<dbReference type="AlphaFoldDB" id="A0AA39UXG9"/>
<comment type="similarity">
    <text evidence="5">Belongs to the SAT4 family.</text>
</comment>
<evidence type="ECO:0000259" key="7">
    <source>
        <dbReference type="Pfam" id="PF20684"/>
    </source>
</evidence>
<keyword evidence="9" id="KW-1185">Reference proteome</keyword>
<sequence>MSMLKPYTGPCFSYPTAGEIIAAGTVLPILAIIAVILRFCVRSRQQAAVGLDDWLTIPALVSIATVRLTPPIGVSKKAIGYPSPPDNISTAGQGSPQEVTITKIAWAIEIMMALAYGAIKLSVLFFYRRLFVVNRNTPFDIVTKVAIVVVTLWTITFFFLIIFYCGVHIDAIWGNVIEAAELCPDGFKADALVLLLPLPTIWGLNMNLTRKITITAILSLGAMALAASATRVAIYSEIKMRGYDPLEDINLVSSTTLYWSTLEAGLFIIAICLPTLRPCLPGNPWIALSAACAVSCLSAPLRRLTTVTLRMPQPITTLRLKSMESRRRMQFI</sequence>
<dbReference type="Pfam" id="PF20684">
    <property type="entry name" value="Fung_rhodopsin"/>
    <property type="match status" value="1"/>
</dbReference>
<evidence type="ECO:0000256" key="2">
    <source>
        <dbReference type="ARBA" id="ARBA00022692"/>
    </source>
</evidence>
<dbReference type="EMBL" id="JAFEKC020000024">
    <property type="protein sequence ID" value="KAK0507312.1"/>
    <property type="molecule type" value="Genomic_DNA"/>
</dbReference>
<evidence type="ECO:0000256" key="3">
    <source>
        <dbReference type="ARBA" id="ARBA00022989"/>
    </source>
</evidence>
<feature type="transmembrane region" description="Helical" evidence="6">
    <location>
        <begin position="20"/>
        <end position="41"/>
    </location>
</feature>
<evidence type="ECO:0000313" key="9">
    <source>
        <dbReference type="Proteomes" id="UP001166286"/>
    </source>
</evidence>
<feature type="transmembrane region" description="Helical" evidence="6">
    <location>
        <begin position="256"/>
        <end position="276"/>
    </location>
</feature>